<dbReference type="InterPro" id="IPR050503">
    <property type="entry name" value="cAMP-dep_PK_reg_su-like"/>
</dbReference>
<dbReference type="Pfam" id="PF00027">
    <property type="entry name" value="cNMP_binding"/>
    <property type="match status" value="1"/>
</dbReference>
<evidence type="ECO:0000313" key="3">
    <source>
        <dbReference type="Proteomes" id="UP000688137"/>
    </source>
</evidence>
<dbReference type="Proteomes" id="UP000688137">
    <property type="component" value="Unassembled WGS sequence"/>
</dbReference>
<dbReference type="GO" id="GO:0034236">
    <property type="term" value="F:protein kinase A catalytic subunit binding"/>
    <property type="evidence" value="ECO:0007669"/>
    <property type="project" value="TreeGrafter"/>
</dbReference>
<proteinExistence type="predicted"/>
<dbReference type="SMART" id="SM00100">
    <property type="entry name" value="cNMP"/>
    <property type="match status" value="1"/>
</dbReference>
<dbReference type="GO" id="GO:0005952">
    <property type="term" value="C:cAMP-dependent protein kinase complex"/>
    <property type="evidence" value="ECO:0007669"/>
    <property type="project" value="InterPro"/>
</dbReference>
<name>A0A8S1L9Y6_PARPR</name>
<dbReference type="PANTHER" id="PTHR11635">
    <property type="entry name" value="CAMP-DEPENDENT PROTEIN KINASE REGULATORY CHAIN"/>
    <property type="match status" value="1"/>
</dbReference>
<feature type="domain" description="Cyclic nucleotide-binding" evidence="1">
    <location>
        <begin position="132"/>
        <end position="247"/>
    </location>
</feature>
<organism evidence="2 3">
    <name type="scientific">Paramecium primaurelia</name>
    <dbReference type="NCBI Taxonomy" id="5886"/>
    <lineage>
        <taxon>Eukaryota</taxon>
        <taxon>Sar</taxon>
        <taxon>Alveolata</taxon>
        <taxon>Ciliophora</taxon>
        <taxon>Intramacronucleata</taxon>
        <taxon>Oligohymenophorea</taxon>
        <taxon>Peniculida</taxon>
        <taxon>Parameciidae</taxon>
        <taxon>Paramecium</taxon>
    </lineage>
</organism>
<keyword evidence="3" id="KW-1185">Reference proteome</keyword>
<evidence type="ECO:0000313" key="2">
    <source>
        <dbReference type="EMBL" id="CAD8063131.1"/>
    </source>
</evidence>
<protein>
    <recommendedName>
        <fullName evidence="1">Cyclic nucleotide-binding domain-containing protein</fullName>
    </recommendedName>
</protein>
<dbReference type="PANTHER" id="PTHR11635:SF152">
    <property type="entry name" value="CAMP-DEPENDENT PROTEIN KINASE TYPE I REGULATORY SUBUNIT-RELATED"/>
    <property type="match status" value="1"/>
</dbReference>
<dbReference type="AlphaFoldDB" id="A0A8S1L9Y6"/>
<accession>A0A8S1L9Y6</accession>
<dbReference type="PROSITE" id="PS50042">
    <property type="entry name" value="CNMP_BINDING_3"/>
    <property type="match status" value="1"/>
</dbReference>
<reference evidence="2" key="1">
    <citation type="submission" date="2021-01" db="EMBL/GenBank/DDBJ databases">
        <authorList>
            <consortium name="Genoscope - CEA"/>
            <person name="William W."/>
        </authorList>
    </citation>
    <scope>NUCLEOTIDE SEQUENCE</scope>
</reference>
<comment type="caution">
    <text evidence="2">The sequence shown here is derived from an EMBL/GenBank/DDBJ whole genome shotgun (WGS) entry which is preliminary data.</text>
</comment>
<evidence type="ECO:0000259" key="1">
    <source>
        <dbReference type="PROSITE" id="PS50042"/>
    </source>
</evidence>
<gene>
    <name evidence="2" type="ORF">PPRIM_AZ9-3.1.T0340165</name>
</gene>
<dbReference type="GO" id="GO:0004862">
    <property type="term" value="F:cAMP-dependent protein kinase inhibitor activity"/>
    <property type="evidence" value="ECO:0007669"/>
    <property type="project" value="TreeGrafter"/>
</dbReference>
<dbReference type="CDD" id="cd00038">
    <property type="entry name" value="CAP_ED"/>
    <property type="match status" value="1"/>
</dbReference>
<dbReference type="EMBL" id="CAJJDM010000033">
    <property type="protein sequence ID" value="CAD8063131.1"/>
    <property type="molecule type" value="Genomic_DNA"/>
</dbReference>
<sequence>MNDFIQIIQKEVKSATDQIEMESFIRKFIYNYYQTDQLADQLAKDCEYEKINQDEQITLQEGIYFIVDGQYQLPKRFMKLPNFLVIPIHEKAIIFAFSDVHLLSIKTNFSQYLSQLKELRTDIIIEFLRKTLFPNFPRNSIARISKYFCLISLPFKHVIYKENEESRFVYLIREGEIKLQGGKKQIKLLVENQIFGEYEVFFNRVRFTKAVTNSSVSLLTIKAEIFLTLLKEYPILKQRLLCQSVLRYEFMYYQPKSIENNQESRKNNSLLRRQKKTLRSLSPQQDCIQMFEMSQQIQKERVRTGYKVMPLSFNNRVSLVEKCATTVQSPQSSTRRKLETTNSEVQFKSQSPITNQKVSKIISSKHNMFRQQPTREFLLQNFVNQSKPQL</sequence>
<dbReference type="GO" id="GO:0005829">
    <property type="term" value="C:cytosol"/>
    <property type="evidence" value="ECO:0007669"/>
    <property type="project" value="TreeGrafter"/>
</dbReference>
<dbReference type="InterPro" id="IPR000595">
    <property type="entry name" value="cNMP-bd_dom"/>
</dbReference>
<dbReference type="GO" id="GO:0030552">
    <property type="term" value="F:cAMP binding"/>
    <property type="evidence" value="ECO:0007669"/>
    <property type="project" value="TreeGrafter"/>
</dbReference>
<dbReference type="OMA" id="VARISKY"/>